<dbReference type="InterPro" id="IPR027417">
    <property type="entry name" value="P-loop_NTPase"/>
</dbReference>
<organism evidence="1 2">
    <name type="scientific">Pseudahrensia aquimaris</name>
    <dbReference type="NCBI Taxonomy" id="744461"/>
    <lineage>
        <taxon>Bacteria</taxon>
        <taxon>Pseudomonadati</taxon>
        <taxon>Pseudomonadota</taxon>
        <taxon>Alphaproteobacteria</taxon>
        <taxon>Hyphomicrobiales</taxon>
        <taxon>Ahrensiaceae</taxon>
        <taxon>Pseudahrensia</taxon>
    </lineage>
</organism>
<dbReference type="InterPro" id="IPR050678">
    <property type="entry name" value="DNA_Partitioning_ATPase"/>
</dbReference>
<name>A0ABW3FHX9_9HYPH</name>
<accession>A0ABW3FHX9</accession>
<sequence>MGDIRANDDSYQLKSGAKQNAHVIVCGNEKGGSGKTTTSMHVVVALLKRGFKVATIDLDTRQQSLTRYVHNRRNWAKRFDLPLQLPNHFRFDTAEFDSRIESQSLDFSHLVQAISEVEDTHDFVVIDTPGHDGYLMRLSHSMADTLITPMNDSFVDFDVLGKVDPQSLEISEVSHYATMVREARRQRRVADDGLLDWIVVRNRMASLNSRNQERLHAALVELSMRLGFRISEGISERLIFREYFPMGLTALDDFEMMDKGGKPTVSHLSARNEIRKLIRSLRLPIDDVGRKRADARRSWLEKSSKPVDMPDIFAE</sequence>
<proteinExistence type="predicted"/>
<dbReference type="PANTHER" id="PTHR13696">
    <property type="entry name" value="P-LOOP CONTAINING NUCLEOSIDE TRIPHOSPHATE HYDROLASE"/>
    <property type="match status" value="1"/>
</dbReference>
<dbReference type="Proteomes" id="UP001597101">
    <property type="component" value="Unassembled WGS sequence"/>
</dbReference>
<dbReference type="Pfam" id="PF09140">
    <property type="entry name" value="MipZ"/>
    <property type="match status" value="1"/>
</dbReference>
<protein>
    <submittedName>
        <fullName evidence="1">Division plane positioning ATPase MipZ</fullName>
    </submittedName>
</protein>
<dbReference type="SUPFAM" id="SSF52540">
    <property type="entry name" value="P-loop containing nucleoside triphosphate hydrolases"/>
    <property type="match status" value="1"/>
</dbReference>
<dbReference type="CDD" id="cd02042">
    <property type="entry name" value="ParAB_family"/>
    <property type="match status" value="1"/>
</dbReference>
<gene>
    <name evidence="1" type="ORF">ACFQ14_16825</name>
</gene>
<evidence type="ECO:0000313" key="1">
    <source>
        <dbReference type="EMBL" id="MFD0918069.1"/>
    </source>
</evidence>
<keyword evidence="2" id="KW-1185">Reference proteome</keyword>
<dbReference type="EMBL" id="JBHTJV010000026">
    <property type="protein sequence ID" value="MFD0918069.1"/>
    <property type="molecule type" value="Genomic_DNA"/>
</dbReference>
<dbReference type="Gene3D" id="3.40.50.300">
    <property type="entry name" value="P-loop containing nucleotide triphosphate hydrolases"/>
    <property type="match status" value="1"/>
</dbReference>
<comment type="caution">
    <text evidence="1">The sequence shown here is derived from an EMBL/GenBank/DDBJ whole genome shotgun (WGS) entry which is preliminary data.</text>
</comment>
<dbReference type="RefSeq" id="WP_377213970.1">
    <property type="nucleotide sequence ID" value="NZ_JBHTJV010000026.1"/>
</dbReference>
<dbReference type="InterPro" id="IPR015223">
    <property type="entry name" value="MipZ"/>
</dbReference>
<evidence type="ECO:0000313" key="2">
    <source>
        <dbReference type="Proteomes" id="UP001597101"/>
    </source>
</evidence>
<dbReference type="PANTHER" id="PTHR13696:SF96">
    <property type="entry name" value="COBQ_COBB_MIND_PARA NUCLEOTIDE BINDING DOMAIN-CONTAINING PROTEIN"/>
    <property type="match status" value="1"/>
</dbReference>
<reference evidence="2" key="1">
    <citation type="journal article" date="2019" name="Int. J. Syst. Evol. Microbiol.">
        <title>The Global Catalogue of Microorganisms (GCM) 10K type strain sequencing project: providing services to taxonomists for standard genome sequencing and annotation.</title>
        <authorList>
            <consortium name="The Broad Institute Genomics Platform"/>
            <consortium name="The Broad Institute Genome Sequencing Center for Infectious Disease"/>
            <person name="Wu L."/>
            <person name="Ma J."/>
        </authorList>
    </citation>
    <scope>NUCLEOTIDE SEQUENCE [LARGE SCALE GENOMIC DNA]</scope>
    <source>
        <strain evidence="2">CCUG 60023</strain>
    </source>
</reference>